<name>A0ABM3VWQ1_ERIEU</name>
<feature type="region of interest" description="Disordered" evidence="7">
    <location>
        <begin position="39"/>
        <end position="58"/>
    </location>
</feature>
<sequence length="553" mass="59731">MSPPPGTFFTVPVTSPRSVWSQTLWIDPLDPLLTQLPPLKHPPQAPPTQDGFLKKRQAPGASMPNGWATLSLLLMLQGAWGCPQLSCFTDYYQTVTCLVETGTLHSSSLTVTWQDQYGELEDEVTSCLLHPSTSNATHTEYTCHMDVTVFMADDEFSVNMTEEPGGLSQECGSFQLSQNIRPSPPFNVSVVPAPAGDYTVTWSTDYDALDTAMLKGKLQFQLQYWNQGDLWARQPRTKLVSVDSRAVSLPASEFPGGSRFSLRLRAGPDAFLRGSWSEWSPPAAFHSQPAGLELPAPPLVPPPPPELKGDWRLYLLLVVLLPALVLLALKIHLPWRLCKKAWLQVPSPEWFFQPLYSNHSGDFKKWVGTPFTASSLELGTWNLVLPATLEMASCPPPGPKAPPEPRDPEQDGPPEPEPSPPMDSWACSPEEERPYGLVSIDTVMVDGACEDNGYPALALDVGPGSTLMTCILGGSPVVLGGALGGPESPPVAQVGSPPSLDMDTFDSGFSGSDCGSPVDGDFPGPPDEGPPRSYLRQWVVMAPLPPSPGDPGS</sequence>
<dbReference type="InterPro" id="IPR003531">
    <property type="entry name" value="Hempt_rcpt_S_F1_CS"/>
</dbReference>
<evidence type="ECO:0000256" key="4">
    <source>
        <dbReference type="ARBA" id="ARBA00022989"/>
    </source>
</evidence>
<dbReference type="GeneID" id="103117909"/>
<keyword evidence="8" id="KW-1185">Reference proteome</keyword>
<evidence type="ECO:0000313" key="8">
    <source>
        <dbReference type="Proteomes" id="UP001652624"/>
    </source>
</evidence>
<evidence type="ECO:0000256" key="1">
    <source>
        <dbReference type="ARBA" id="ARBA00004167"/>
    </source>
</evidence>
<keyword evidence="2" id="KW-0812">Transmembrane</keyword>
<comment type="subcellular location">
    <subcellularLocation>
        <location evidence="1">Membrane</location>
        <topology evidence="1">Single-pass membrane protein</topology>
    </subcellularLocation>
</comment>
<dbReference type="PROSITE" id="PS01355">
    <property type="entry name" value="HEMATOPO_REC_S_F1"/>
    <property type="match status" value="1"/>
</dbReference>
<dbReference type="InterPro" id="IPR013783">
    <property type="entry name" value="Ig-like_fold"/>
</dbReference>
<evidence type="ECO:0000256" key="2">
    <source>
        <dbReference type="ARBA" id="ARBA00022692"/>
    </source>
</evidence>
<feature type="region of interest" description="Disordered" evidence="7">
    <location>
        <begin position="392"/>
        <end position="430"/>
    </location>
</feature>
<dbReference type="Gene3D" id="2.60.40.10">
    <property type="entry name" value="Immunoglobulins"/>
    <property type="match status" value="2"/>
</dbReference>
<keyword evidence="6 9" id="KW-0675">Receptor</keyword>
<feature type="compositionally biased region" description="Pro residues" evidence="7">
    <location>
        <begin position="411"/>
        <end position="421"/>
    </location>
</feature>
<evidence type="ECO:0000256" key="7">
    <source>
        <dbReference type="SAM" id="MobiDB-lite"/>
    </source>
</evidence>
<dbReference type="SUPFAM" id="SSF49265">
    <property type="entry name" value="Fibronectin type III"/>
    <property type="match status" value="1"/>
</dbReference>
<dbReference type="InterPro" id="IPR036116">
    <property type="entry name" value="FN3_sf"/>
</dbReference>
<protein>
    <submittedName>
        <fullName evidence="9">Interleukin-21 receptor isoform X1</fullName>
    </submittedName>
</protein>
<reference evidence="9" key="1">
    <citation type="submission" date="2025-08" db="UniProtKB">
        <authorList>
            <consortium name="RefSeq"/>
        </authorList>
    </citation>
    <scope>IDENTIFICATION</scope>
</reference>
<feature type="compositionally biased region" description="Low complexity" evidence="7">
    <location>
        <begin position="501"/>
        <end position="522"/>
    </location>
</feature>
<keyword evidence="4" id="KW-1133">Transmembrane helix</keyword>
<keyword evidence="3" id="KW-0732">Signal</keyword>
<dbReference type="PANTHER" id="PTHR23037:SF7">
    <property type="entry name" value="INTERLEUKIN-21 RECEPTOR"/>
    <property type="match status" value="1"/>
</dbReference>
<dbReference type="Proteomes" id="UP001652624">
    <property type="component" value="Chromosome 15"/>
</dbReference>
<proteinExistence type="predicted"/>
<evidence type="ECO:0000256" key="6">
    <source>
        <dbReference type="ARBA" id="ARBA00023170"/>
    </source>
</evidence>
<evidence type="ECO:0000256" key="3">
    <source>
        <dbReference type="ARBA" id="ARBA00022729"/>
    </source>
</evidence>
<feature type="region of interest" description="Disordered" evidence="7">
    <location>
        <begin position="500"/>
        <end position="533"/>
    </location>
</feature>
<organism evidence="8 9">
    <name type="scientific">Erinaceus europaeus</name>
    <name type="common">Western European hedgehog</name>
    <dbReference type="NCBI Taxonomy" id="9365"/>
    <lineage>
        <taxon>Eukaryota</taxon>
        <taxon>Metazoa</taxon>
        <taxon>Chordata</taxon>
        <taxon>Craniata</taxon>
        <taxon>Vertebrata</taxon>
        <taxon>Euteleostomi</taxon>
        <taxon>Mammalia</taxon>
        <taxon>Eutheria</taxon>
        <taxon>Laurasiatheria</taxon>
        <taxon>Eulipotyphla</taxon>
        <taxon>Erinaceidae</taxon>
        <taxon>Erinaceinae</taxon>
        <taxon>Erinaceus</taxon>
    </lineage>
</organism>
<dbReference type="PANTHER" id="PTHR23037">
    <property type="entry name" value="CYTOKINE RECEPTOR"/>
    <property type="match status" value="1"/>
</dbReference>
<gene>
    <name evidence="9" type="primary">IL21R</name>
</gene>
<dbReference type="RefSeq" id="XP_060028734.1">
    <property type="nucleotide sequence ID" value="XM_060172751.1"/>
</dbReference>
<accession>A0ABM3VWQ1</accession>
<evidence type="ECO:0000256" key="5">
    <source>
        <dbReference type="ARBA" id="ARBA00023136"/>
    </source>
</evidence>
<evidence type="ECO:0000313" key="9">
    <source>
        <dbReference type="RefSeq" id="XP_060028734.1"/>
    </source>
</evidence>
<keyword evidence="5" id="KW-0472">Membrane</keyword>